<sequence length="211" mass="22676">MSDTSRQSLTDRAQAALTPDALKSDDQIRREMARGSIDEMQAKLQPDSHKSLLQKTADSLRDLSTHLPFVHHDAPRFDTSQAMPMQSGEGEHHEPTSPHLYIQGHSDTSHMSRLLSTPGTSGPTKTTGRGTLGGEHASDDMQSSDSTSIVPQSGLLATSPAAEGVQHLPKFGEHVSMGAEGPEADEGLVYSIVHKLSGFHPERGTNTKQHG</sequence>
<protein>
    <submittedName>
        <fullName evidence="2">Uncharacterized protein</fullName>
    </submittedName>
</protein>
<evidence type="ECO:0000313" key="3">
    <source>
        <dbReference type="Proteomes" id="UP000193411"/>
    </source>
</evidence>
<dbReference type="AlphaFoldDB" id="A0A1Y2HXX9"/>
<name>A0A1Y2HXX9_9FUNG</name>
<dbReference type="Proteomes" id="UP000193411">
    <property type="component" value="Unassembled WGS sequence"/>
</dbReference>
<dbReference type="Pfam" id="PF04119">
    <property type="entry name" value="HSP9_HSP12"/>
    <property type="match status" value="1"/>
</dbReference>
<dbReference type="Gene3D" id="6.10.280.100">
    <property type="match status" value="1"/>
</dbReference>
<feature type="compositionally biased region" description="Polar residues" evidence="1">
    <location>
        <begin position="1"/>
        <end position="11"/>
    </location>
</feature>
<accession>A0A1Y2HXX9</accession>
<feature type="compositionally biased region" description="Polar residues" evidence="1">
    <location>
        <begin position="105"/>
        <end position="115"/>
    </location>
</feature>
<gene>
    <name evidence="2" type="ORF">BCR44DRAFT_1510224</name>
</gene>
<evidence type="ECO:0000256" key="1">
    <source>
        <dbReference type="SAM" id="MobiDB-lite"/>
    </source>
</evidence>
<feature type="region of interest" description="Disordered" evidence="1">
    <location>
        <begin position="1"/>
        <end position="52"/>
    </location>
</feature>
<proteinExistence type="predicted"/>
<feature type="compositionally biased region" description="Basic and acidic residues" evidence="1">
    <location>
        <begin position="22"/>
        <end position="50"/>
    </location>
</feature>
<feature type="region of interest" description="Disordered" evidence="1">
    <location>
        <begin position="71"/>
        <end position="151"/>
    </location>
</feature>
<feature type="compositionally biased region" description="Low complexity" evidence="1">
    <location>
        <begin position="116"/>
        <end position="129"/>
    </location>
</feature>
<dbReference type="OrthoDB" id="2348401at2759"/>
<organism evidence="2 3">
    <name type="scientific">Catenaria anguillulae PL171</name>
    <dbReference type="NCBI Taxonomy" id="765915"/>
    <lineage>
        <taxon>Eukaryota</taxon>
        <taxon>Fungi</taxon>
        <taxon>Fungi incertae sedis</taxon>
        <taxon>Blastocladiomycota</taxon>
        <taxon>Blastocladiomycetes</taxon>
        <taxon>Blastocladiales</taxon>
        <taxon>Catenariaceae</taxon>
        <taxon>Catenaria</taxon>
    </lineage>
</organism>
<evidence type="ECO:0000313" key="2">
    <source>
        <dbReference type="EMBL" id="ORZ39468.1"/>
    </source>
</evidence>
<comment type="caution">
    <text evidence="2">The sequence shown here is derived from an EMBL/GenBank/DDBJ whole genome shotgun (WGS) entry which is preliminary data.</text>
</comment>
<reference evidence="2 3" key="1">
    <citation type="submission" date="2016-07" db="EMBL/GenBank/DDBJ databases">
        <title>Pervasive Adenine N6-methylation of Active Genes in Fungi.</title>
        <authorList>
            <consortium name="DOE Joint Genome Institute"/>
            <person name="Mondo S.J."/>
            <person name="Dannebaum R.O."/>
            <person name="Kuo R.C."/>
            <person name="Labutti K."/>
            <person name="Haridas S."/>
            <person name="Kuo A."/>
            <person name="Salamov A."/>
            <person name="Ahrendt S.R."/>
            <person name="Lipzen A."/>
            <person name="Sullivan W."/>
            <person name="Andreopoulos W.B."/>
            <person name="Clum A."/>
            <person name="Lindquist E."/>
            <person name="Daum C."/>
            <person name="Ramamoorthy G.K."/>
            <person name="Gryganskyi A."/>
            <person name="Culley D."/>
            <person name="Magnuson J.K."/>
            <person name="James T.Y."/>
            <person name="O'Malley M.A."/>
            <person name="Stajich J.E."/>
            <person name="Spatafora J.W."/>
            <person name="Visel A."/>
            <person name="Grigoriev I.V."/>
        </authorList>
    </citation>
    <scope>NUCLEOTIDE SEQUENCE [LARGE SCALE GENOMIC DNA]</scope>
    <source>
        <strain evidence="2 3">PL171</strain>
    </source>
</reference>
<dbReference type="InterPro" id="IPR007250">
    <property type="entry name" value="HSP9_HSP12"/>
</dbReference>
<keyword evidence="3" id="KW-1185">Reference proteome</keyword>
<dbReference type="EMBL" id="MCFL01000005">
    <property type="protein sequence ID" value="ORZ39468.1"/>
    <property type="molecule type" value="Genomic_DNA"/>
</dbReference>
<feature type="compositionally biased region" description="Polar residues" evidence="1">
    <location>
        <begin position="140"/>
        <end position="151"/>
    </location>
</feature>